<comment type="subcellular location">
    <subcellularLocation>
        <location evidence="1 12">Cell membrane</location>
        <topology evidence="1 12">Multi-pass membrane protein</topology>
    </subcellularLocation>
</comment>
<keyword evidence="5 12" id="KW-1133">Transmembrane helix</keyword>
<keyword evidence="3" id="KW-0997">Cell inner membrane</keyword>
<comment type="activity regulation">
    <text evidence="12">Na(+) is not transported, but it plays an essential structural role and its presence is essential for fluoride channel function.</text>
</comment>
<evidence type="ECO:0000256" key="12">
    <source>
        <dbReference type="HAMAP-Rule" id="MF_00454"/>
    </source>
</evidence>
<protein>
    <recommendedName>
        <fullName evidence="12">Fluoride-specific ion channel FluC</fullName>
    </recommendedName>
</protein>
<dbReference type="HAMAP" id="MF_00454">
    <property type="entry name" value="FluC"/>
    <property type="match status" value="1"/>
</dbReference>
<name>A0ABT8A411_9PROT</name>
<feature type="transmembrane region" description="Helical" evidence="12">
    <location>
        <begin position="7"/>
        <end position="26"/>
    </location>
</feature>
<comment type="caution">
    <text evidence="13">The sequence shown here is derived from an EMBL/GenBank/DDBJ whole genome shotgun (WGS) entry which is preliminary data.</text>
</comment>
<feature type="transmembrane region" description="Helical" evidence="12">
    <location>
        <begin position="95"/>
        <end position="120"/>
    </location>
</feature>
<evidence type="ECO:0000313" key="14">
    <source>
        <dbReference type="Proteomes" id="UP001529369"/>
    </source>
</evidence>
<keyword evidence="7 12" id="KW-0406">Ion transport</keyword>
<evidence type="ECO:0000256" key="1">
    <source>
        <dbReference type="ARBA" id="ARBA00004651"/>
    </source>
</evidence>
<evidence type="ECO:0000256" key="8">
    <source>
        <dbReference type="ARBA" id="ARBA00023136"/>
    </source>
</evidence>
<keyword evidence="8 12" id="KW-0472">Membrane</keyword>
<feature type="binding site" evidence="12">
    <location>
        <position position="78"/>
    </location>
    <ligand>
        <name>Na(+)</name>
        <dbReference type="ChEBI" id="CHEBI:29101"/>
        <note>structural</note>
    </ligand>
</feature>
<dbReference type="InterPro" id="IPR003691">
    <property type="entry name" value="FluC"/>
</dbReference>
<evidence type="ECO:0000313" key="13">
    <source>
        <dbReference type="EMBL" id="MDN3564474.1"/>
    </source>
</evidence>
<sequence length="126" mass="12856">MTGLELVPVLLVAAGGAIGSVLRYVISLLALEAFGTGFPWGTLAVNVIGSAAIGVCGGIALGGNPRLLLVTGMLGGFTTFSAFSLETGLLWEREWWLGVVYVVASLGLGLAAFGACFVVARRLVEG</sequence>
<dbReference type="PANTHER" id="PTHR28259:SF1">
    <property type="entry name" value="FLUORIDE EXPORT PROTEIN 1-RELATED"/>
    <property type="match status" value="1"/>
</dbReference>
<evidence type="ECO:0000256" key="4">
    <source>
        <dbReference type="ARBA" id="ARBA00022692"/>
    </source>
</evidence>
<dbReference type="RefSeq" id="WP_290316273.1">
    <property type="nucleotide sequence ID" value="NZ_JAUFPN010000102.1"/>
</dbReference>
<dbReference type="Pfam" id="PF02537">
    <property type="entry name" value="CRCB"/>
    <property type="match status" value="1"/>
</dbReference>
<evidence type="ECO:0000256" key="2">
    <source>
        <dbReference type="ARBA" id="ARBA00022475"/>
    </source>
</evidence>
<keyword evidence="2 12" id="KW-1003">Cell membrane</keyword>
<feature type="binding site" evidence="12">
    <location>
        <position position="75"/>
    </location>
    <ligand>
        <name>Na(+)</name>
        <dbReference type="ChEBI" id="CHEBI:29101"/>
        <note>structural</note>
    </ligand>
</feature>
<keyword evidence="4 12" id="KW-0812">Transmembrane</keyword>
<keyword evidence="9 12" id="KW-0407">Ion channel</keyword>
<gene>
    <name evidence="12" type="primary">fluC</name>
    <name evidence="12" type="synonym">crcB</name>
    <name evidence="13" type="ORF">QWZ14_08875</name>
</gene>
<comment type="similarity">
    <text evidence="10 12">Belongs to the fluoride channel Fluc/FEX (TC 1.A.43) family.</text>
</comment>
<accession>A0ABT8A411</accession>
<keyword evidence="6 12" id="KW-0915">Sodium</keyword>
<feature type="transmembrane region" description="Helical" evidence="12">
    <location>
        <begin position="67"/>
        <end position="83"/>
    </location>
</feature>
<evidence type="ECO:0000256" key="5">
    <source>
        <dbReference type="ARBA" id="ARBA00022989"/>
    </source>
</evidence>
<comment type="function">
    <text evidence="12">Fluoride-specific ion channel. Important for reducing fluoride concentration in the cell, thus reducing its toxicity.</text>
</comment>
<proteinExistence type="inferred from homology"/>
<evidence type="ECO:0000256" key="10">
    <source>
        <dbReference type="ARBA" id="ARBA00035120"/>
    </source>
</evidence>
<evidence type="ECO:0000256" key="7">
    <source>
        <dbReference type="ARBA" id="ARBA00023065"/>
    </source>
</evidence>
<dbReference type="Proteomes" id="UP001529369">
    <property type="component" value="Unassembled WGS sequence"/>
</dbReference>
<organism evidence="13 14">
    <name type="scientific">Paeniroseomonas aquatica</name>
    <dbReference type="NCBI Taxonomy" id="373043"/>
    <lineage>
        <taxon>Bacteria</taxon>
        <taxon>Pseudomonadati</taxon>
        <taxon>Pseudomonadota</taxon>
        <taxon>Alphaproteobacteria</taxon>
        <taxon>Acetobacterales</taxon>
        <taxon>Acetobacteraceae</taxon>
        <taxon>Paeniroseomonas</taxon>
    </lineage>
</organism>
<dbReference type="PANTHER" id="PTHR28259">
    <property type="entry name" value="FLUORIDE EXPORT PROTEIN 1-RELATED"/>
    <property type="match status" value="1"/>
</dbReference>
<evidence type="ECO:0000256" key="3">
    <source>
        <dbReference type="ARBA" id="ARBA00022519"/>
    </source>
</evidence>
<evidence type="ECO:0000256" key="9">
    <source>
        <dbReference type="ARBA" id="ARBA00023303"/>
    </source>
</evidence>
<dbReference type="EMBL" id="JAUFPN010000102">
    <property type="protein sequence ID" value="MDN3564474.1"/>
    <property type="molecule type" value="Genomic_DNA"/>
</dbReference>
<reference evidence="14" key="1">
    <citation type="journal article" date="2019" name="Int. J. Syst. Evol. Microbiol.">
        <title>The Global Catalogue of Microorganisms (GCM) 10K type strain sequencing project: providing services to taxonomists for standard genome sequencing and annotation.</title>
        <authorList>
            <consortium name="The Broad Institute Genomics Platform"/>
            <consortium name="The Broad Institute Genome Sequencing Center for Infectious Disease"/>
            <person name="Wu L."/>
            <person name="Ma J."/>
        </authorList>
    </citation>
    <scope>NUCLEOTIDE SEQUENCE [LARGE SCALE GENOMIC DNA]</scope>
    <source>
        <strain evidence="14">CECT 7131</strain>
    </source>
</reference>
<evidence type="ECO:0000256" key="11">
    <source>
        <dbReference type="ARBA" id="ARBA00035585"/>
    </source>
</evidence>
<keyword evidence="14" id="KW-1185">Reference proteome</keyword>
<comment type="catalytic activity">
    <reaction evidence="11">
        <text>fluoride(in) = fluoride(out)</text>
        <dbReference type="Rhea" id="RHEA:76159"/>
        <dbReference type="ChEBI" id="CHEBI:17051"/>
    </reaction>
    <physiologicalReaction direction="left-to-right" evidence="11">
        <dbReference type="Rhea" id="RHEA:76160"/>
    </physiologicalReaction>
</comment>
<keyword evidence="12" id="KW-0813">Transport</keyword>
<feature type="transmembrane region" description="Helical" evidence="12">
    <location>
        <begin position="38"/>
        <end position="60"/>
    </location>
</feature>
<keyword evidence="12" id="KW-0479">Metal-binding</keyword>
<evidence type="ECO:0000256" key="6">
    <source>
        <dbReference type="ARBA" id="ARBA00023053"/>
    </source>
</evidence>